<keyword evidence="3" id="KW-1185">Reference proteome</keyword>
<reference evidence="3" key="1">
    <citation type="submission" date="2019-06" db="EMBL/GenBank/DDBJ databases">
        <authorList>
            <person name="Broberg M."/>
        </authorList>
    </citation>
    <scope>NUCLEOTIDE SEQUENCE [LARGE SCALE GENOMIC DNA]</scope>
</reference>
<dbReference type="PANTHER" id="PTHR12496:SF0">
    <property type="entry name" value="METHYLTRANSFERASE DOMAIN-CONTAINING PROTEIN"/>
    <property type="match status" value="1"/>
</dbReference>
<dbReference type="Pfam" id="PF13679">
    <property type="entry name" value="Methyltransf_32"/>
    <property type="match status" value="1"/>
</dbReference>
<dbReference type="InterPro" id="IPR029063">
    <property type="entry name" value="SAM-dependent_MTases_sf"/>
</dbReference>
<gene>
    <name evidence="2" type="ORF">CBYS24578_00016895</name>
</gene>
<accession>A0A9N9UM42</accession>
<name>A0A9N9UM42_9HYPO</name>
<dbReference type="Gene3D" id="3.40.50.150">
    <property type="entry name" value="Vaccinia Virus protein VP39"/>
    <property type="match status" value="1"/>
</dbReference>
<sequence length="464" mass="52216">MLVLPNGYTDPKKYTNDLCEFISTPLIHQLTGGIHVNDALIYGAWESLPQDWTSYWSSCSDHRLVQQDLLDSIEDRGEFMTTERYEDHGELLHSRPESLVSWLQKLNSLALPRSEREGPLAELPDALTRRMKTKKVAEISKAAAYVQDVCQRKGITRVVDMGSGQGYLSVSLAHLFPHLKILAIDGSDSQIAGSQEFATSLGIPESRLVHLVHWIDGSSSLTHRIEDWADGHKCMLVGLHACGNLSDHMLRYFTSTSCIEALGAIGCCYNHIIPRSPSYPEGFPTSSTLRKHNLTLSATALMTACQSPSNWERPDVQLTAAKSSSIFSKRRLYRAILEKVLFDKGVKVSAEERPAWGIRKSDMTDFTHYAHRAMDCLGISRADITIEDLKKYEEKYRDYEGRIAILWTLGVLCCKVVESVIAMDRYWYLEEQGLEKVEVFPIFDAKVSPRNLIVVAQKNTARSS</sequence>
<evidence type="ECO:0000259" key="1">
    <source>
        <dbReference type="Pfam" id="PF13679"/>
    </source>
</evidence>
<feature type="domain" description="Methyltransferase" evidence="1">
    <location>
        <begin position="134"/>
        <end position="272"/>
    </location>
</feature>
<dbReference type="EMBL" id="CABFNO020001508">
    <property type="protein sequence ID" value="CAG9993066.1"/>
    <property type="molecule type" value="Genomic_DNA"/>
</dbReference>
<evidence type="ECO:0000313" key="3">
    <source>
        <dbReference type="Proteomes" id="UP000754883"/>
    </source>
</evidence>
<reference evidence="2 3" key="2">
    <citation type="submission" date="2021-10" db="EMBL/GenBank/DDBJ databases">
        <authorList>
            <person name="Piombo E."/>
        </authorList>
    </citation>
    <scope>NUCLEOTIDE SEQUENCE [LARGE SCALE GENOMIC DNA]</scope>
</reference>
<dbReference type="Proteomes" id="UP000754883">
    <property type="component" value="Unassembled WGS sequence"/>
</dbReference>
<dbReference type="InterPro" id="IPR052220">
    <property type="entry name" value="METTL25"/>
</dbReference>
<dbReference type="OrthoDB" id="10258156at2759"/>
<dbReference type="AlphaFoldDB" id="A0A9N9UM42"/>
<evidence type="ECO:0000313" key="2">
    <source>
        <dbReference type="EMBL" id="CAG9993066.1"/>
    </source>
</evidence>
<comment type="caution">
    <text evidence="2">The sequence shown here is derived from an EMBL/GenBank/DDBJ whole genome shotgun (WGS) entry which is preliminary data.</text>
</comment>
<proteinExistence type="predicted"/>
<dbReference type="PANTHER" id="PTHR12496">
    <property type="entry name" value="CGI-41 METHYLTRANSFERASE"/>
    <property type="match status" value="1"/>
</dbReference>
<dbReference type="SUPFAM" id="SSF53335">
    <property type="entry name" value="S-adenosyl-L-methionine-dependent methyltransferases"/>
    <property type="match status" value="1"/>
</dbReference>
<protein>
    <recommendedName>
        <fullName evidence="1">Methyltransferase domain-containing protein</fullName>
    </recommendedName>
</protein>
<dbReference type="InterPro" id="IPR025714">
    <property type="entry name" value="Methyltranfer_dom"/>
</dbReference>
<organism evidence="2 3">
    <name type="scientific">Clonostachys byssicola</name>
    <dbReference type="NCBI Taxonomy" id="160290"/>
    <lineage>
        <taxon>Eukaryota</taxon>
        <taxon>Fungi</taxon>
        <taxon>Dikarya</taxon>
        <taxon>Ascomycota</taxon>
        <taxon>Pezizomycotina</taxon>
        <taxon>Sordariomycetes</taxon>
        <taxon>Hypocreomycetidae</taxon>
        <taxon>Hypocreales</taxon>
        <taxon>Bionectriaceae</taxon>
        <taxon>Clonostachys</taxon>
    </lineage>
</organism>